<evidence type="ECO:0000313" key="2">
    <source>
        <dbReference type="EMBL" id="WKN38260.1"/>
    </source>
</evidence>
<name>A0AA49JHH3_9BACT</name>
<accession>A0AA49JHH3</accession>
<reference evidence="2" key="2">
    <citation type="journal article" date="2024" name="Antonie Van Leeuwenhoek">
        <title>Roseihalotalea indica gen. nov., sp. nov., a halophilic Bacteroidetes from mesopelagic Southwest Indian Ocean with higher carbohydrate metabolic potential.</title>
        <authorList>
            <person name="Chen B."/>
            <person name="Zhang M."/>
            <person name="Lin D."/>
            <person name="Ye J."/>
            <person name="Tang K."/>
        </authorList>
    </citation>
    <scope>NUCLEOTIDE SEQUENCE</scope>
    <source>
        <strain evidence="2">TK19036</strain>
    </source>
</reference>
<feature type="chain" id="PRO_5041360779" description="DUF3575 domain-containing protein" evidence="1">
    <location>
        <begin position="21"/>
        <end position="180"/>
    </location>
</feature>
<sequence>MTKKLLITITLFAYYFTSYAQGDVSDSVHVGLKKNVVHISAGFVPLRGAYNLNYERMIAELSKSFINSILLRVGGGEWGAWAVGGSHLVGGVSILTGSRKGHVEFNAGLTRLYDRLGYEGHIESNLLFNNNEPPPPKSQFVYYYPAGALGYRYQKPGGHFVFRTGIGYPETIYIGFGAAF</sequence>
<reference evidence="2" key="1">
    <citation type="journal article" date="2023" name="Comput. Struct. Biotechnol. J.">
        <title>Discovery of a novel marine Bacteroidetes with a rich repertoire of carbohydrate-active enzymes.</title>
        <authorList>
            <person name="Chen B."/>
            <person name="Liu G."/>
            <person name="Chen Q."/>
            <person name="Wang H."/>
            <person name="Liu L."/>
            <person name="Tang K."/>
        </authorList>
    </citation>
    <scope>NUCLEOTIDE SEQUENCE</scope>
    <source>
        <strain evidence="2">TK19036</strain>
    </source>
</reference>
<feature type="signal peptide" evidence="1">
    <location>
        <begin position="1"/>
        <end position="20"/>
    </location>
</feature>
<proteinExistence type="predicted"/>
<organism evidence="2">
    <name type="scientific">Roseihalotalea indica</name>
    <dbReference type="NCBI Taxonomy" id="2867963"/>
    <lineage>
        <taxon>Bacteria</taxon>
        <taxon>Pseudomonadati</taxon>
        <taxon>Bacteroidota</taxon>
        <taxon>Cytophagia</taxon>
        <taxon>Cytophagales</taxon>
        <taxon>Catalimonadaceae</taxon>
        <taxon>Roseihalotalea</taxon>
    </lineage>
</organism>
<evidence type="ECO:0008006" key="3">
    <source>
        <dbReference type="Google" id="ProtNLM"/>
    </source>
</evidence>
<dbReference type="EMBL" id="CP120682">
    <property type="protein sequence ID" value="WKN38260.1"/>
    <property type="molecule type" value="Genomic_DNA"/>
</dbReference>
<evidence type="ECO:0000256" key="1">
    <source>
        <dbReference type="SAM" id="SignalP"/>
    </source>
</evidence>
<gene>
    <name evidence="2" type="ORF">K4G66_06040</name>
</gene>
<protein>
    <recommendedName>
        <fullName evidence="3">DUF3575 domain-containing protein</fullName>
    </recommendedName>
</protein>
<keyword evidence="1" id="KW-0732">Signal</keyword>
<dbReference type="AlphaFoldDB" id="A0AA49JHH3"/>